<gene>
    <name evidence="9" type="ORF">FKG94_01800</name>
</gene>
<dbReference type="GO" id="GO:0008610">
    <property type="term" value="P:lipid biosynthetic process"/>
    <property type="evidence" value="ECO:0007669"/>
    <property type="project" value="InterPro"/>
</dbReference>
<dbReference type="GO" id="GO:0006643">
    <property type="term" value="P:membrane lipid metabolic process"/>
    <property type="evidence" value="ECO:0007669"/>
    <property type="project" value="TreeGrafter"/>
</dbReference>
<keyword evidence="5" id="KW-0443">Lipid metabolism</keyword>
<dbReference type="Pfam" id="PF04116">
    <property type="entry name" value="FA_hydroxylase"/>
    <property type="match status" value="1"/>
</dbReference>
<evidence type="ECO:0000256" key="4">
    <source>
        <dbReference type="ARBA" id="ARBA00023002"/>
    </source>
</evidence>
<sequence>MDSVVILYATPFFLLLIAIELLAEKVRNTDFYRVNDAFGSLALGITSQSTLLIKLSIGAYVISTLLGEWKLAQWSAASPWTWIITFIGYDLTYYWKHRCAHTVNFWWAGHAIHHSSEEFNLTTALRQTSSSVFGWVFSIPLLWLGAPLDVFLTCAALNLVYQYWVHTRHIKRLGWLEQVMVTPSHHRVHHGQNAVYVDKNHGGVFIIWDKLFGTFQRELDEVPVIYGVRRPLQRFNPLSANFQVWASLIGDAWRTRSWWDKLRIWFMPTGWRPADMQCNYPLAKTDLDDFHKYDPVNSAAVKWFAVFQLTAAVPVSVGLAGYLQGLPYTAVFFCWSLVTAPLITTGLLLEGRKSALTVEMLRLLASGVVFILMGAALTGMAWWYVLAYLSVNSVWWLILWRSGSAGDSEMRRASGDLVTAGEGGPS</sequence>
<dbReference type="EMBL" id="VHSG01000002">
    <property type="protein sequence ID" value="TQV86306.1"/>
    <property type="molecule type" value="Genomic_DNA"/>
</dbReference>
<evidence type="ECO:0000313" key="9">
    <source>
        <dbReference type="EMBL" id="TQV86306.1"/>
    </source>
</evidence>
<evidence type="ECO:0000256" key="2">
    <source>
        <dbReference type="ARBA" id="ARBA00022692"/>
    </source>
</evidence>
<keyword evidence="4" id="KW-0560">Oxidoreductase</keyword>
<comment type="subcellular location">
    <subcellularLocation>
        <location evidence="1">Endomembrane system</location>
        <topology evidence="1">Multi-pass membrane protein</topology>
    </subcellularLocation>
</comment>
<feature type="transmembrane region" description="Helical" evidence="7">
    <location>
        <begin position="300"/>
        <end position="322"/>
    </location>
</feature>
<evidence type="ECO:0000256" key="6">
    <source>
        <dbReference type="ARBA" id="ARBA00023136"/>
    </source>
</evidence>
<evidence type="ECO:0000256" key="3">
    <source>
        <dbReference type="ARBA" id="ARBA00022989"/>
    </source>
</evidence>
<dbReference type="GO" id="GO:0016020">
    <property type="term" value="C:membrane"/>
    <property type="evidence" value="ECO:0007669"/>
    <property type="project" value="GOC"/>
</dbReference>
<dbReference type="GO" id="GO:0050479">
    <property type="term" value="F:glyceryl-ether monooxygenase activity"/>
    <property type="evidence" value="ECO:0007669"/>
    <property type="project" value="TreeGrafter"/>
</dbReference>
<reference evidence="9 10" key="1">
    <citation type="submission" date="2019-06" db="EMBL/GenBank/DDBJ databases">
        <title>Whole genome sequence for Cellvibrionaceae sp. R142.</title>
        <authorList>
            <person name="Wang G."/>
        </authorList>
    </citation>
    <scope>NUCLEOTIDE SEQUENCE [LARGE SCALE GENOMIC DNA]</scope>
    <source>
        <strain evidence="9 10">R142</strain>
    </source>
</reference>
<dbReference type="InterPro" id="IPR006694">
    <property type="entry name" value="Fatty_acid_hydroxylase"/>
</dbReference>
<proteinExistence type="predicted"/>
<dbReference type="GO" id="GO:0012505">
    <property type="term" value="C:endomembrane system"/>
    <property type="evidence" value="ECO:0007669"/>
    <property type="project" value="UniProtKB-SubCell"/>
</dbReference>
<name>A0A545UA10_9GAMM</name>
<protein>
    <submittedName>
        <fullName evidence="9">Sterol desaturase family protein</fullName>
    </submittedName>
</protein>
<evidence type="ECO:0000259" key="8">
    <source>
        <dbReference type="Pfam" id="PF04116"/>
    </source>
</evidence>
<feature type="transmembrane region" description="Helical" evidence="7">
    <location>
        <begin position="361"/>
        <end position="377"/>
    </location>
</feature>
<accession>A0A545UA10</accession>
<comment type="caution">
    <text evidence="9">The sequence shown here is derived from an EMBL/GenBank/DDBJ whole genome shotgun (WGS) entry which is preliminary data.</text>
</comment>
<dbReference type="AlphaFoldDB" id="A0A545UA10"/>
<dbReference type="GO" id="GO:0005506">
    <property type="term" value="F:iron ion binding"/>
    <property type="evidence" value="ECO:0007669"/>
    <property type="project" value="InterPro"/>
</dbReference>
<feature type="domain" description="Fatty acid hydroxylase" evidence="8">
    <location>
        <begin position="82"/>
        <end position="214"/>
    </location>
</feature>
<feature type="transmembrane region" description="Helical" evidence="7">
    <location>
        <begin position="328"/>
        <end position="349"/>
    </location>
</feature>
<keyword evidence="3 7" id="KW-1133">Transmembrane helix</keyword>
<evidence type="ECO:0000313" key="10">
    <source>
        <dbReference type="Proteomes" id="UP000319732"/>
    </source>
</evidence>
<evidence type="ECO:0000256" key="5">
    <source>
        <dbReference type="ARBA" id="ARBA00023098"/>
    </source>
</evidence>
<feature type="transmembrane region" description="Helical" evidence="7">
    <location>
        <begin position="39"/>
        <end position="62"/>
    </location>
</feature>
<dbReference type="PANTHER" id="PTHR21624">
    <property type="entry name" value="STEROL DESATURASE-RELATED PROTEIN"/>
    <property type="match status" value="1"/>
</dbReference>
<keyword evidence="6 7" id="KW-0472">Membrane</keyword>
<dbReference type="PANTHER" id="PTHR21624:SF1">
    <property type="entry name" value="ALKYLGLYCEROL MONOOXYGENASE"/>
    <property type="match status" value="1"/>
</dbReference>
<keyword evidence="10" id="KW-1185">Reference proteome</keyword>
<organism evidence="9 10">
    <name type="scientific">Exilibacterium tricleocarpae</name>
    <dbReference type="NCBI Taxonomy" id="2591008"/>
    <lineage>
        <taxon>Bacteria</taxon>
        <taxon>Pseudomonadati</taxon>
        <taxon>Pseudomonadota</taxon>
        <taxon>Gammaproteobacteria</taxon>
        <taxon>Cellvibrionales</taxon>
        <taxon>Cellvibrionaceae</taxon>
        <taxon>Exilibacterium</taxon>
    </lineage>
</organism>
<keyword evidence="2 7" id="KW-0812">Transmembrane</keyword>
<dbReference type="RefSeq" id="WP_142902459.1">
    <property type="nucleotide sequence ID" value="NZ_ML660087.1"/>
</dbReference>
<evidence type="ECO:0000256" key="1">
    <source>
        <dbReference type="ARBA" id="ARBA00004127"/>
    </source>
</evidence>
<dbReference type="Proteomes" id="UP000319732">
    <property type="component" value="Unassembled WGS sequence"/>
</dbReference>
<feature type="transmembrane region" description="Helical" evidence="7">
    <location>
        <begin position="135"/>
        <end position="161"/>
    </location>
</feature>
<dbReference type="InterPro" id="IPR051689">
    <property type="entry name" value="Sterol_desaturase/TMEM195"/>
</dbReference>
<dbReference type="OrthoDB" id="9770329at2"/>
<evidence type="ECO:0000256" key="7">
    <source>
        <dbReference type="SAM" id="Phobius"/>
    </source>
</evidence>